<reference evidence="3" key="2">
    <citation type="submission" date="2019-10" db="EMBL/GenBank/DDBJ databases">
        <title>A de novo genome assembly of a pear dwarfing rootstock.</title>
        <authorList>
            <person name="Wang F."/>
            <person name="Wang J."/>
            <person name="Li S."/>
            <person name="Zhang Y."/>
            <person name="Fang M."/>
            <person name="Ma L."/>
            <person name="Zhao Y."/>
            <person name="Jiang S."/>
        </authorList>
    </citation>
    <scope>NUCLEOTIDE SEQUENCE [LARGE SCALE GENOMIC DNA]</scope>
</reference>
<evidence type="ECO:0000313" key="2">
    <source>
        <dbReference type="EMBL" id="KAB2606295.1"/>
    </source>
</evidence>
<reference evidence="2 3" key="1">
    <citation type="submission" date="2019-09" db="EMBL/GenBank/DDBJ databases">
        <authorList>
            <person name="Ou C."/>
        </authorList>
    </citation>
    <scope>NUCLEOTIDE SEQUENCE [LARGE SCALE GENOMIC DNA]</scope>
    <source>
        <strain evidence="2">S2</strain>
        <tissue evidence="2">Leaf</tissue>
    </source>
</reference>
<organism evidence="2 3">
    <name type="scientific">Pyrus ussuriensis x Pyrus communis</name>
    <dbReference type="NCBI Taxonomy" id="2448454"/>
    <lineage>
        <taxon>Eukaryota</taxon>
        <taxon>Viridiplantae</taxon>
        <taxon>Streptophyta</taxon>
        <taxon>Embryophyta</taxon>
        <taxon>Tracheophyta</taxon>
        <taxon>Spermatophyta</taxon>
        <taxon>Magnoliopsida</taxon>
        <taxon>eudicotyledons</taxon>
        <taxon>Gunneridae</taxon>
        <taxon>Pentapetalae</taxon>
        <taxon>rosids</taxon>
        <taxon>fabids</taxon>
        <taxon>Rosales</taxon>
        <taxon>Rosaceae</taxon>
        <taxon>Amygdaloideae</taxon>
        <taxon>Maleae</taxon>
        <taxon>Pyrus</taxon>
    </lineage>
</organism>
<evidence type="ECO:0008006" key="4">
    <source>
        <dbReference type="Google" id="ProtNLM"/>
    </source>
</evidence>
<feature type="compositionally biased region" description="Basic and acidic residues" evidence="1">
    <location>
        <begin position="178"/>
        <end position="188"/>
    </location>
</feature>
<name>A0A5N5FT42_9ROSA</name>
<keyword evidence="3" id="KW-1185">Reference proteome</keyword>
<reference evidence="2 3" key="3">
    <citation type="submission" date="2019-11" db="EMBL/GenBank/DDBJ databases">
        <title>A de novo genome assembly of a pear dwarfing rootstock.</title>
        <authorList>
            <person name="Wang F."/>
            <person name="Wang J."/>
            <person name="Li S."/>
            <person name="Zhang Y."/>
            <person name="Fang M."/>
            <person name="Ma L."/>
            <person name="Zhao Y."/>
            <person name="Jiang S."/>
        </authorList>
    </citation>
    <scope>NUCLEOTIDE SEQUENCE [LARGE SCALE GENOMIC DNA]</scope>
    <source>
        <strain evidence="2">S2</strain>
        <tissue evidence="2">Leaf</tissue>
    </source>
</reference>
<proteinExistence type="predicted"/>
<accession>A0A5N5FT42</accession>
<protein>
    <recommendedName>
        <fullName evidence="4">BED-type domain-containing protein</fullName>
    </recommendedName>
</protein>
<feature type="region of interest" description="Disordered" evidence="1">
    <location>
        <begin position="178"/>
        <end position="215"/>
    </location>
</feature>
<evidence type="ECO:0000313" key="3">
    <source>
        <dbReference type="Proteomes" id="UP000327157"/>
    </source>
</evidence>
<feature type="compositionally biased region" description="Basic and acidic residues" evidence="1">
    <location>
        <begin position="200"/>
        <end position="215"/>
    </location>
</feature>
<sequence>MAGTVSSGASNPMSSVKCKLCKKVLGDGIYRMKQHKAYVKGNVAGCTKSSDEDKAKCNAALDEAKKKKRRKKETCTMKNIQHDLLVMDAMFTYVEKFFPDDFEVQNRVINIEMPKYKNKDGGFGKHLVEIGCVQNDDNYDLETELGLGMDGEKLKVDSSLKPRRFSRNVEVRDLHEEDFVSDKDKKEEGGDEEEIEFESEMERVLERCGEEEIEA</sequence>
<comment type="caution">
    <text evidence="2">The sequence shown here is derived from an EMBL/GenBank/DDBJ whole genome shotgun (WGS) entry which is preliminary data.</text>
</comment>
<dbReference type="Proteomes" id="UP000327157">
    <property type="component" value="Chromosome 11"/>
</dbReference>
<dbReference type="AlphaFoldDB" id="A0A5N5FT42"/>
<dbReference type="EMBL" id="SMOL01000559">
    <property type="protein sequence ID" value="KAB2606295.1"/>
    <property type="molecule type" value="Genomic_DNA"/>
</dbReference>
<evidence type="ECO:0000256" key="1">
    <source>
        <dbReference type="SAM" id="MobiDB-lite"/>
    </source>
</evidence>
<dbReference type="OrthoDB" id="1163330at2759"/>
<feature type="compositionally biased region" description="Acidic residues" evidence="1">
    <location>
        <begin position="189"/>
        <end position="199"/>
    </location>
</feature>
<gene>
    <name evidence="2" type="ORF">D8674_006012</name>
</gene>